<sequence length="226" mass="25990">MKYLEYTPLERISDFLSHLNLGQCIIESRLEAYSCKHTGADKRLSFSLENEILDYLGKSSETDSPSPADSFLCRSSRRTLVYLVLTLNHMYPDYDFSAVQAHQYFIEESWDSFTHTVETYLVDVNKEWSEETGCSLIETLQKALDEVIKLSECEIYSYNPTAEADPLIEKGSILRSWSFNFFFYNKRLKRVVGFRCSSLSNLLTDGFPEEEAGFAGDGEIFDTMDI</sequence>
<dbReference type="PIRSF" id="PIRSF037240">
    <property type="entry name" value="RNA_polIII_Trep_MAF1"/>
    <property type="match status" value="1"/>
</dbReference>
<dbReference type="PANTHER" id="PTHR22504">
    <property type="entry name" value="REPRESSOR OF RNA POLYMERASE III TRANSCRIPTION MAF1"/>
    <property type="match status" value="1"/>
</dbReference>
<protein>
    <recommendedName>
        <fullName evidence="1">Repressor of RNA polymerase III transcription</fullName>
    </recommendedName>
</protein>
<dbReference type="Gramene" id="Kaladp0083s0036.1.v1.1">
    <property type="protein sequence ID" value="Kaladp0083s0036.1.v1.1"/>
    <property type="gene ID" value="Kaladp0083s0036.v1.1"/>
</dbReference>
<dbReference type="GO" id="GO:0000994">
    <property type="term" value="F:RNA polymerase III core binding"/>
    <property type="evidence" value="ECO:0007669"/>
    <property type="project" value="TreeGrafter"/>
</dbReference>
<dbReference type="InterPro" id="IPR038564">
    <property type="entry name" value="Maf1_sf"/>
</dbReference>
<dbReference type="GO" id="GO:0005829">
    <property type="term" value="C:cytosol"/>
    <property type="evidence" value="ECO:0007669"/>
    <property type="project" value="EnsemblPlants"/>
</dbReference>
<evidence type="ECO:0000256" key="1">
    <source>
        <dbReference type="PIRNR" id="PIRNR037240"/>
    </source>
</evidence>
<dbReference type="Gene3D" id="3.40.1000.50">
    <property type="entry name" value="Repressor of RNA polymerase III transcription Maf1"/>
    <property type="match status" value="1"/>
</dbReference>
<organism evidence="2 3">
    <name type="scientific">Kalanchoe fedtschenkoi</name>
    <name type="common">Lavender scallops</name>
    <name type="synonym">South American air plant</name>
    <dbReference type="NCBI Taxonomy" id="63787"/>
    <lineage>
        <taxon>Eukaryota</taxon>
        <taxon>Viridiplantae</taxon>
        <taxon>Streptophyta</taxon>
        <taxon>Embryophyta</taxon>
        <taxon>Tracheophyta</taxon>
        <taxon>Spermatophyta</taxon>
        <taxon>Magnoliopsida</taxon>
        <taxon>eudicotyledons</taxon>
        <taxon>Gunneridae</taxon>
        <taxon>Pentapetalae</taxon>
        <taxon>Saxifragales</taxon>
        <taxon>Crassulaceae</taxon>
        <taxon>Kalanchoe</taxon>
    </lineage>
</organism>
<dbReference type="Proteomes" id="UP000594263">
    <property type="component" value="Unplaced"/>
</dbReference>
<dbReference type="GO" id="GO:0072718">
    <property type="term" value="P:response to cisplatin"/>
    <property type="evidence" value="ECO:0007669"/>
    <property type="project" value="EnsemblPlants"/>
</dbReference>
<dbReference type="FunFam" id="3.40.1000.50:FF:000003">
    <property type="entry name" value="Repressor of RNA polymerase III transcription MAF1"/>
    <property type="match status" value="1"/>
</dbReference>
<proteinExistence type="inferred from homology"/>
<dbReference type="GO" id="GO:0005634">
    <property type="term" value="C:nucleus"/>
    <property type="evidence" value="ECO:0007669"/>
    <property type="project" value="UniProtKB-SubCell"/>
</dbReference>
<comment type="subcellular location">
    <subcellularLocation>
        <location evidence="1">Nucleus</location>
    </subcellularLocation>
</comment>
<evidence type="ECO:0000313" key="2">
    <source>
        <dbReference type="EnsemblPlants" id="Kaladp0083s0036.1.v1.1"/>
    </source>
</evidence>
<dbReference type="Gramene" id="Kaladp0083s0036.2.v1.1">
    <property type="protein sequence ID" value="Kaladp0083s0036.2.v1.1"/>
    <property type="gene ID" value="Kaladp0083s0036.v1.1"/>
</dbReference>
<dbReference type="AlphaFoldDB" id="A0A7N0UVK9"/>
<accession>A0A7N0UVK9</accession>
<dbReference type="GO" id="GO:0033194">
    <property type="term" value="P:response to hydroperoxide"/>
    <property type="evidence" value="ECO:0007669"/>
    <property type="project" value="EnsemblPlants"/>
</dbReference>
<keyword evidence="1" id="KW-0678">Repressor</keyword>
<keyword evidence="1" id="KW-0539">Nucleus</keyword>
<dbReference type="OMA" id="DKVCRKT"/>
<reference evidence="2" key="1">
    <citation type="submission" date="2021-01" db="UniProtKB">
        <authorList>
            <consortium name="EnsemblPlants"/>
        </authorList>
    </citation>
    <scope>IDENTIFICATION</scope>
</reference>
<dbReference type="PANTHER" id="PTHR22504:SF0">
    <property type="entry name" value="REPRESSOR OF RNA POLYMERASE III TRANSCRIPTION MAF1 HOMOLOG"/>
    <property type="match status" value="1"/>
</dbReference>
<dbReference type="InterPro" id="IPR015257">
    <property type="entry name" value="Maf1"/>
</dbReference>
<dbReference type="GO" id="GO:0072702">
    <property type="term" value="P:response to methyl methanesulfonate"/>
    <property type="evidence" value="ECO:0007669"/>
    <property type="project" value="EnsemblPlants"/>
</dbReference>
<comment type="similarity">
    <text evidence="1">Belongs to the MAF1 family.</text>
</comment>
<evidence type="ECO:0000313" key="3">
    <source>
        <dbReference type="Proteomes" id="UP000594263"/>
    </source>
</evidence>
<name>A0A7N0UVK9_KALFE</name>
<keyword evidence="1" id="KW-0805">Transcription regulation</keyword>
<dbReference type="EnsemblPlants" id="Kaladp0083s0036.1.v1.1">
    <property type="protein sequence ID" value="Kaladp0083s0036.1.v1.1"/>
    <property type="gene ID" value="Kaladp0083s0036.v1.1"/>
</dbReference>
<dbReference type="EnsemblPlants" id="Kaladp0083s0036.2.v1.1">
    <property type="protein sequence ID" value="Kaladp0083s0036.2.v1.1"/>
    <property type="gene ID" value="Kaladp0083s0036.v1.1"/>
</dbReference>
<keyword evidence="3" id="KW-1185">Reference proteome</keyword>
<keyword evidence="1" id="KW-0804">Transcription</keyword>
<dbReference type="Pfam" id="PF09174">
    <property type="entry name" value="Maf1"/>
    <property type="match status" value="1"/>
</dbReference>
<dbReference type="GO" id="GO:0016480">
    <property type="term" value="P:negative regulation of transcription by RNA polymerase III"/>
    <property type="evidence" value="ECO:0007669"/>
    <property type="project" value="UniProtKB-UniRule"/>
</dbReference>